<dbReference type="Pfam" id="PF01527">
    <property type="entry name" value="HTH_Tnp_1"/>
    <property type="match status" value="1"/>
</dbReference>
<gene>
    <name evidence="1" type="ORF">ALP24_03426</name>
</gene>
<dbReference type="InterPro" id="IPR002514">
    <property type="entry name" value="Transposase_8"/>
</dbReference>
<organism evidence="1 2">
    <name type="scientific">Pseudomonas syringae pv. aptata</name>
    <dbReference type="NCBI Taxonomy" id="83167"/>
    <lineage>
        <taxon>Bacteria</taxon>
        <taxon>Pseudomonadati</taxon>
        <taxon>Pseudomonadota</taxon>
        <taxon>Gammaproteobacteria</taxon>
        <taxon>Pseudomonadales</taxon>
        <taxon>Pseudomonadaceae</taxon>
        <taxon>Pseudomonas</taxon>
        <taxon>Pseudomonas syringae</taxon>
    </lineage>
</organism>
<name>A0A3M5WSV9_PSEAP</name>
<protein>
    <recommendedName>
        <fullName evidence="3">Transposase</fullName>
    </recommendedName>
</protein>
<accession>A0A3M5WSV9</accession>
<evidence type="ECO:0000313" key="1">
    <source>
        <dbReference type="EMBL" id="RMU72713.1"/>
    </source>
</evidence>
<dbReference type="AlphaFoldDB" id="A0A3M5WSV9"/>
<reference evidence="1 2" key="1">
    <citation type="submission" date="2018-08" db="EMBL/GenBank/DDBJ databases">
        <title>Recombination of ecologically and evolutionarily significant loci maintains genetic cohesion in the Pseudomonas syringae species complex.</title>
        <authorList>
            <person name="Dillon M."/>
            <person name="Thakur S."/>
            <person name="Almeida R.N.D."/>
            <person name="Weir B.S."/>
            <person name="Guttman D.S."/>
        </authorList>
    </citation>
    <scope>NUCLEOTIDE SEQUENCE [LARGE SCALE GENOMIC DNA]</scope>
    <source>
        <strain evidence="1 2">ICMP 11935</strain>
    </source>
</reference>
<evidence type="ECO:0008006" key="3">
    <source>
        <dbReference type="Google" id="ProtNLM"/>
    </source>
</evidence>
<dbReference type="EMBL" id="RBUF01000402">
    <property type="protein sequence ID" value="RMU72713.1"/>
    <property type="molecule type" value="Genomic_DNA"/>
</dbReference>
<dbReference type="GO" id="GO:0006313">
    <property type="term" value="P:DNA transposition"/>
    <property type="evidence" value="ECO:0007669"/>
    <property type="project" value="InterPro"/>
</dbReference>
<comment type="caution">
    <text evidence="1">The sequence shown here is derived from an EMBL/GenBank/DDBJ whole genome shotgun (WGS) entry which is preliminary data.</text>
</comment>
<dbReference type="Proteomes" id="UP000274315">
    <property type="component" value="Unassembled WGS sequence"/>
</dbReference>
<sequence>MIKQCRTFFAEFKREASGYVFDQGYSHIEASRSLGAVESALRGWVSQL</sequence>
<evidence type="ECO:0000313" key="2">
    <source>
        <dbReference type="Proteomes" id="UP000274315"/>
    </source>
</evidence>
<proteinExistence type="predicted"/>
<dbReference type="GO" id="GO:0003677">
    <property type="term" value="F:DNA binding"/>
    <property type="evidence" value="ECO:0007669"/>
    <property type="project" value="InterPro"/>
</dbReference>
<dbReference type="GO" id="GO:0004803">
    <property type="term" value="F:transposase activity"/>
    <property type="evidence" value="ECO:0007669"/>
    <property type="project" value="InterPro"/>
</dbReference>